<dbReference type="Proteomes" id="UP001327560">
    <property type="component" value="Chromosome 9"/>
</dbReference>
<evidence type="ECO:0000313" key="2">
    <source>
        <dbReference type="Proteomes" id="UP001327560"/>
    </source>
</evidence>
<reference evidence="1 2" key="1">
    <citation type="submission" date="2023-10" db="EMBL/GenBank/DDBJ databases">
        <title>Chromosome-scale genome assembly provides insights into flower coloration mechanisms of Canna indica.</title>
        <authorList>
            <person name="Li C."/>
        </authorList>
    </citation>
    <scope>NUCLEOTIDE SEQUENCE [LARGE SCALE GENOMIC DNA]</scope>
    <source>
        <tissue evidence="1">Flower</tissue>
    </source>
</reference>
<keyword evidence="2" id="KW-1185">Reference proteome</keyword>
<organism evidence="1 2">
    <name type="scientific">Canna indica</name>
    <name type="common">Indian-shot</name>
    <dbReference type="NCBI Taxonomy" id="4628"/>
    <lineage>
        <taxon>Eukaryota</taxon>
        <taxon>Viridiplantae</taxon>
        <taxon>Streptophyta</taxon>
        <taxon>Embryophyta</taxon>
        <taxon>Tracheophyta</taxon>
        <taxon>Spermatophyta</taxon>
        <taxon>Magnoliopsida</taxon>
        <taxon>Liliopsida</taxon>
        <taxon>Zingiberales</taxon>
        <taxon>Cannaceae</taxon>
        <taxon>Canna</taxon>
    </lineage>
</organism>
<proteinExistence type="predicted"/>
<evidence type="ECO:0000313" key="1">
    <source>
        <dbReference type="EMBL" id="WOL20558.1"/>
    </source>
</evidence>
<dbReference type="EMBL" id="CP136898">
    <property type="protein sequence ID" value="WOL20558.1"/>
    <property type="molecule type" value="Genomic_DNA"/>
</dbReference>
<sequence length="93" mass="10159">MALLLPPPPSPPLWASDPHQLRRQWARGPAMGKGVVEGVELPHGMCCWISSYDPGTPYDSTLALPMLCCCTLLLGLPIQPFSTNTKFQDRILG</sequence>
<gene>
    <name evidence="1" type="ORF">Cni_G29363</name>
</gene>
<protein>
    <submittedName>
        <fullName evidence="1">Uncharacterized protein</fullName>
    </submittedName>
</protein>
<dbReference type="AlphaFoldDB" id="A0AAQ3L869"/>
<accession>A0AAQ3L869</accession>
<name>A0AAQ3L869_9LILI</name>